<dbReference type="Gene3D" id="3.20.20.80">
    <property type="entry name" value="Glycosidases"/>
    <property type="match status" value="1"/>
</dbReference>
<dbReference type="InterPro" id="IPR017853">
    <property type="entry name" value="GH"/>
</dbReference>
<feature type="chain" id="PRO_5018546232" description="O-glycosyl hydrolase" evidence="1">
    <location>
        <begin position="33"/>
        <end position="656"/>
    </location>
</feature>
<accession>A0A3S3VIG4</accession>
<comment type="caution">
    <text evidence="2">The sequence shown here is derived from an EMBL/GenBank/DDBJ whole genome shotgun (WGS) entry which is preliminary data.</text>
</comment>
<sequence length="656" mass="72863">MKTFSATLRPFLRASVILILLLSTFAVNHAFAQAEVEPWGNITGIRNKGQLYGFETSLRVIGANGKRMAATAKEKQSPKYSRRGDDQIVVTRIDSLFFSQTVTDAGSGKIKVNVQVIAKKDTALKGVFFCITLPVAEYAESRLRLAGVKEDSLKQYAPGFANSFVSVKARGVEFTAATRKLKVSFDEPEMVIVRKDSVGNLQLYVPLALNEVHRGDVITKTLSIKAEGLIDTQPVNLVINTAQPGREFAGLGGNFRLQNPKTDPQVIDYSLQNLRVAWGRVEMPWRFWQPEKDIDPTTEANNGKLNPFVLKSMQMAHRLDSMGIPVILSAWSAPNWAIVGPPRFRPTPQGVWGNPLDHTQDEAIYKSIINYILYLKAKYGFEVKMFSFNESDLGINIRLTGEEHRDFIKGLGAYMASKGLHTKLLLGDNSDATTYKFIYPAMDDPATKPYIGAISFHSWRGWDNVTLQKWADAATKMNVPLIVGEGSIDAAAWNYPDIFQEQTYALEEINLYTRLLAICQPVSILQWQLTADYSPLIGGGIFGNPEPLHPGQRFWNLKQLSTTPKGLFAMPLSVDRPGISAAAMGDNSKGIYALQLVNNGSTREVNLTGLPAKIVRLRYYITNRKTNMKEERAVEVKDGAAKFKLPAVSYVSLISE</sequence>
<dbReference type="RefSeq" id="WP_128533585.1">
    <property type="nucleotide sequence ID" value="NZ_SBIW01000003.1"/>
</dbReference>
<dbReference type="InterPro" id="IPR013780">
    <property type="entry name" value="Glyco_hydro_b"/>
</dbReference>
<dbReference type="OrthoDB" id="1395472at2"/>
<proteinExistence type="predicted"/>
<evidence type="ECO:0008006" key="4">
    <source>
        <dbReference type="Google" id="ProtNLM"/>
    </source>
</evidence>
<evidence type="ECO:0000313" key="2">
    <source>
        <dbReference type="EMBL" id="RWY54150.1"/>
    </source>
</evidence>
<protein>
    <recommendedName>
        <fullName evidence="4">O-glycosyl hydrolase</fullName>
    </recommendedName>
</protein>
<dbReference type="AlphaFoldDB" id="A0A3S3VIG4"/>
<reference evidence="2 3" key="1">
    <citation type="submission" date="2019-01" db="EMBL/GenBank/DDBJ databases">
        <title>Mucilaginibacter antarcticum sp. nov., isolated from antarctic soil.</title>
        <authorList>
            <person name="Yan Y.-Q."/>
            <person name="Du Z.-J."/>
        </authorList>
    </citation>
    <scope>NUCLEOTIDE SEQUENCE [LARGE SCALE GENOMIC DNA]</scope>
    <source>
        <strain evidence="2 3">F01003</strain>
    </source>
</reference>
<dbReference type="Proteomes" id="UP000286701">
    <property type="component" value="Unassembled WGS sequence"/>
</dbReference>
<gene>
    <name evidence="2" type="ORF">EPL05_08900</name>
</gene>
<dbReference type="EMBL" id="SBIW01000003">
    <property type="protein sequence ID" value="RWY54150.1"/>
    <property type="molecule type" value="Genomic_DNA"/>
</dbReference>
<feature type="signal peptide" evidence="1">
    <location>
        <begin position="1"/>
        <end position="32"/>
    </location>
</feature>
<keyword evidence="3" id="KW-1185">Reference proteome</keyword>
<dbReference type="SUPFAM" id="SSF51445">
    <property type="entry name" value="(Trans)glycosidases"/>
    <property type="match status" value="1"/>
</dbReference>
<organism evidence="2 3">
    <name type="scientific">Mucilaginibacter gilvus</name>
    <dbReference type="NCBI Taxonomy" id="2305909"/>
    <lineage>
        <taxon>Bacteria</taxon>
        <taxon>Pseudomonadati</taxon>
        <taxon>Bacteroidota</taxon>
        <taxon>Sphingobacteriia</taxon>
        <taxon>Sphingobacteriales</taxon>
        <taxon>Sphingobacteriaceae</taxon>
        <taxon>Mucilaginibacter</taxon>
    </lineage>
</organism>
<keyword evidence="1" id="KW-0732">Signal</keyword>
<dbReference type="Gene3D" id="2.60.40.1180">
    <property type="entry name" value="Golgi alpha-mannosidase II"/>
    <property type="match status" value="1"/>
</dbReference>
<name>A0A3S3VIG4_9SPHI</name>
<evidence type="ECO:0000256" key="1">
    <source>
        <dbReference type="SAM" id="SignalP"/>
    </source>
</evidence>
<evidence type="ECO:0000313" key="3">
    <source>
        <dbReference type="Proteomes" id="UP000286701"/>
    </source>
</evidence>